<gene>
    <name evidence="2" type="ORF">Moror_11686</name>
</gene>
<dbReference type="KEGG" id="mrr:Moror_11686"/>
<sequence>MDSQTRLTRHLQDARGVLARFYEDLSDEEQLLKLVADLLQVNGSESRGGYRLAETTALVAEVVEEGSPQPQTEGDEGDGDEARDMLTGLKKNFTSTPVIKEGCKFTPSFSSQPANYKNIQDVEIIHPAFAEFRALAADTSLPLLEDIVLFTAQLMVSAPQMSINEAPRQEYTRRFLNRILSYDIIQALDRNETLSDLVCLYSRTEEPLGVAAAGIIVEDAELGTSGEGSVQGSFAFLQHRADPGNRSLTMACCCPSFIISIAGPWVVVLGAVITSHVVNYYETLSHSEDPNSGFYPLATSYVIDENGPRCLLRPAVCPRFDADDKDRLLVIRFVERYGEGTHRLLMEQGMTPRLLYYGEVWQDDPERHGCLPREMVVMEYVSGGKIALDGASASVRQAVRDAPGILHAHGFVHGDIRRPNILIVDGDGDEGKRTMILDFDWAGQEGEARYPLVHSLA</sequence>
<dbReference type="EMBL" id="AWSO01000788">
    <property type="protein sequence ID" value="ESK87378.1"/>
    <property type="molecule type" value="Genomic_DNA"/>
</dbReference>
<accession>V2WKK5</accession>
<feature type="region of interest" description="Disordered" evidence="1">
    <location>
        <begin position="64"/>
        <end position="83"/>
    </location>
</feature>
<organism evidence="2 3">
    <name type="scientific">Moniliophthora roreri (strain MCA 2997)</name>
    <name type="common">Cocoa frosty pod rot fungus</name>
    <name type="synonym">Crinipellis roreri</name>
    <dbReference type="NCBI Taxonomy" id="1381753"/>
    <lineage>
        <taxon>Eukaryota</taxon>
        <taxon>Fungi</taxon>
        <taxon>Dikarya</taxon>
        <taxon>Basidiomycota</taxon>
        <taxon>Agaricomycotina</taxon>
        <taxon>Agaricomycetes</taxon>
        <taxon>Agaricomycetidae</taxon>
        <taxon>Agaricales</taxon>
        <taxon>Marasmiineae</taxon>
        <taxon>Marasmiaceae</taxon>
        <taxon>Moniliophthora</taxon>
    </lineage>
</organism>
<dbReference type="OrthoDB" id="4062651at2759"/>
<evidence type="ECO:0000256" key="1">
    <source>
        <dbReference type="SAM" id="MobiDB-lite"/>
    </source>
</evidence>
<dbReference type="Proteomes" id="UP000017559">
    <property type="component" value="Unassembled WGS sequence"/>
</dbReference>
<reference evidence="2 3" key="1">
    <citation type="journal article" date="2014" name="BMC Genomics">
        <title>Genome and secretome analysis of the hemibiotrophic fungal pathogen, Moniliophthora roreri, which causes frosty pod rot disease of cacao: mechanisms of the biotrophic and necrotrophic phases.</title>
        <authorList>
            <person name="Meinhardt L.W."/>
            <person name="Costa G.G.L."/>
            <person name="Thomazella D.P.T."/>
            <person name="Teixeira P.J.P.L."/>
            <person name="Carazzolle M.F."/>
            <person name="Schuster S.C."/>
            <person name="Carlson J.E."/>
            <person name="Guiltinan M.J."/>
            <person name="Mieczkowski P."/>
            <person name="Farmer A."/>
            <person name="Ramaraj T."/>
            <person name="Crozier J."/>
            <person name="Davis R.E."/>
            <person name="Shao J."/>
            <person name="Melnick R.L."/>
            <person name="Pereira G.A.G."/>
            <person name="Bailey B.A."/>
        </authorList>
    </citation>
    <scope>NUCLEOTIDE SEQUENCE [LARGE SCALE GENOMIC DNA]</scope>
    <source>
        <strain evidence="2 3">MCA 2997</strain>
    </source>
</reference>
<keyword evidence="3" id="KW-1185">Reference proteome</keyword>
<dbReference type="InterPro" id="IPR011009">
    <property type="entry name" value="Kinase-like_dom_sf"/>
</dbReference>
<dbReference type="HOGENOM" id="CLU_013871_2_1_1"/>
<evidence type="ECO:0000313" key="3">
    <source>
        <dbReference type="Proteomes" id="UP000017559"/>
    </source>
</evidence>
<evidence type="ECO:0000313" key="2">
    <source>
        <dbReference type="EMBL" id="ESK87378.1"/>
    </source>
</evidence>
<protein>
    <submittedName>
        <fullName evidence="2">Uncharacterized protein</fullName>
    </submittedName>
</protein>
<name>V2WKK5_MONRO</name>
<dbReference type="AlphaFoldDB" id="V2WKK5"/>
<comment type="caution">
    <text evidence="2">The sequence shown here is derived from an EMBL/GenBank/DDBJ whole genome shotgun (WGS) entry which is preliminary data.</text>
</comment>
<proteinExistence type="predicted"/>
<dbReference type="SUPFAM" id="SSF56112">
    <property type="entry name" value="Protein kinase-like (PK-like)"/>
    <property type="match status" value="1"/>
</dbReference>